<dbReference type="OrthoDB" id="3340390at2759"/>
<proteinExistence type="inferred from homology"/>
<protein>
    <recommendedName>
        <fullName evidence="8">FAD/NAD(P)-binding domain-containing protein</fullName>
    </recommendedName>
</protein>
<feature type="compositionally biased region" description="Pro residues" evidence="5">
    <location>
        <begin position="162"/>
        <end position="175"/>
    </location>
</feature>
<evidence type="ECO:0000313" key="7">
    <source>
        <dbReference type="Proteomes" id="UP000054007"/>
    </source>
</evidence>
<evidence type="ECO:0000256" key="5">
    <source>
        <dbReference type="SAM" id="MobiDB-lite"/>
    </source>
</evidence>
<dbReference type="EMBL" id="KN880712">
    <property type="protein sequence ID" value="KIY63219.1"/>
    <property type="molecule type" value="Genomic_DNA"/>
</dbReference>
<sequence length="663" mass="72923">MRPDIPAHAQVLIIGGGPAGSYAASLCAREGLSVVVLEMGKFPKYHIGESLIPSVRPFLRFIGAEQKMVDSHFVRKPGAAIQFAQHASAGYTDFMGIGHNNYAWNVKRSEFDELLINHARESGAAVFEQTKALSIAFPIGNDQPFTVSWDHRQLPGEQPASPVSPAPASPLPSPATPDLCVSPSPEATPTTPPPVTPSFSGARRFLRNRKASLSLPTFLGFGENSPVSNDVPFSPPSPTTTMRGSLLSPSPLLSLRRRQSSISSMSSFGSFFGRGEDSPPTSPATAEAPSIQGSITCDWLIDASGRSGVVSTKYRQDRHFNESLRNVAIWGYWKGVKTYGEDTPRAGAPYFEALTDESGWAWFIPLHDQTTSIGFVRHRDKFEQRKDDNDLTKRYDAAFRLAPHTRDLLGEGKMLTPKVRMASDYSYSATTYAGNRYRIAGDAGAFIDPLFSSGIHLAMTSALSAVATILASKRGSRTEEFCAKWHTERVATSYTRFQFVVLSAYKQIRQQNIDVLQDVGEENYVRAFNAWRAVIQGAADLGPLVTEDEIQRSLDFCINIFNPTTPEQHKQAAQQALSKDLLDVNGPIVHPDTLRTALDMLEIGDVSSSQREELERVLDKINARRVVHAEYDVNNLEAEPIDGYAIHLKRGELGLKCVEDKHI</sequence>
<keyword evidence="7" id="KW-1185">Reference proteome</keyword>
<dbReference type="PANTHER" id="PTHR43747">
    <property type="entry name" value="FAD-BINDING PROTEIN"/>
    <property type="match status" value="1"/>
</dbReference>
<feature type="region of interest" description="Disordered" evidence="5">
    <location>
        <begin position="147"/>
        <end position="201"/>
    </location>
</feature>
<keyword evidence="2" id="KW-0560">Oxidoreductase</keyword>
<accession>A0A0D7AZA6</accession>
<dbReference type="SUPFAM" id="SSF51905">
    <property type="entry name" value="FAD/NAD(P)-binding domain"/>
    <property type="match status" value="1"/>
</dbReference>
<dbReference type="Proteomes" id="UP000054007">
    <property type="component" value="Unassembled WGS sequence"/>
</dbReference>
<evidence type="ECO:0000256" key="3">
    <source>
        <dbReference type="ARBA" id="ARBA00023033"/>
    </source>
</evidence>
<dbReference type="PANTHER" id="PTHR43747:SF5">
    <property type="entry name" value="FAD-BINDING DOMAIN-CONTAINING PROTEIN"/>
    <property type="match status" value="1"/>
</dbReference>
<dbReference type="GO" id="GO:0004497">
    <property type="term" value="F:monooxygenase activity"/>
    <property type="evidence" value="ECO:0007669"/>
    <property type="project" value="UniProtKB-KW"/>
</dbReference>
<evidence type="ECO:0000313" key="6">
    <source>
        <dbReference type="EMBL" id="KIY63219.1"/>
    </source>
</evidence>
<evidence type="ECO:0000256" key="1">
    <source>
        <dbReference type="ARBA" id="ARBA00005706"/>
    </source>
</evidence>
<keyword evidence="3" id="KW-0503">Monooxygenase</keyword>
<dbReference type="InterPro" id="IPR036188">
    <property type="entry name" value="FAD/NAD-bd_sf"/>
</dbReference>
<dbReference type="GO" id="GO:0044550">
    <property type="term" value="P:secondary metabolite biosynthetic process"/>
    <property type="evidence" value="ECO:0007669"/>
    <property type="project" value="UniProtKB-ARBA"/>
</dbReference>
<dbReference type="GO" id="GO:0140907">
    <property type="term" value="F:flavin-dependent halogenase activity"/>
    <property type="evidence" value="ECO:0007669"/>
    <property type="project" value="UniProtKB-ARBA"/>
</dbReference>
<comment type="catalytic activity">
    <reaction evidence="4">
        <text>melleolide F + FADH2 + chloride + O2 = 6'-chloromelleolide F + FAD + 2 H2O + H(+)</text>
        <dbReference type="Rhea" id="RHEA:67160"/>
        <dbReference type="ChEBI" id="CHEBI:15377"/>
        <dbReference type="ChEBI" id="CHEBI:15378"/>
        <dbReference type="ChEBI" id="CHEBI:15379"/>
        <dbReference type="ChEBI" id="CHEBI:17996"/>
        <dbReference type="ChEBI" id="CHEBI:57692"/>
        <dbReference type="ChEBI" id="CHEBI:58307"/>
        <dbReference type="ChEBI" id="CHEBI:167712"/>
        <dbReference type="ChEBI" id="CHEBI:167713"/>
    </reaction>
    <physiologicalReaction direction="left-to-right" evidence="4">
        <dbReference type="Rhea" id="RHEA:67161"/>
    </physiologicalReaction>
</comment>
<evidence type="ECO:0000256" key="2">
    <source>
        <dbReference type="ARBA" id="ARBA00023002"/>
    </source>
</evidence>
<dbReference type="InterPro" id="IPR050816">
    <property type="entry name" value="Flavin-dep_Halogenase_NPB"/>
</dbReference>
<dbReference type="Pfam" id="PF04820">
    <property type="entry name" value="Trp_halogenase"/>
    <property type="match status" value="2"/>
</dbReference>
<dbReference type="AlphaFoldDB" id="A0A0D7AZA6"/>
<dbReference type="InterPro" id="IPR006905">
    <property type="entry name" value="Flavin_halogenase"/>
</dbReference>
<feature type="region of interest" description="Disordered" evidence="5">
    <location>
        <begin position="225"/>
        <end position="248"/>
    </location>
</feature>
<comment type="similarity">
    <text evidence="1">Belongs to the flavin-dependent halogenase family.</text>
</comment>
<dbReference type="Gene3D" id="3.50.50.60">
    <property type="entry name" value="FAD/NAD(P)-binding domain"/>
    <property type="match status" value="2"/>
</dbReference>
<organism evidence="6 7">
    <name type="scientific">Cylindrobasidium torrendii FP15055 ss-10</name>
    <dbReference type="NCBI Taxonomy" id="1314674"/>
    <lineage>
        <taxon>Eukaryota</taxon>
        <taxon>Fungi</taxon>
        <taxon>Dikarya</taxon>
        <taxon>Basidiomycota</taxon>
        <taxon>Agaricomycotina</taxon>
        <taxon>Agaricomycetes</taxon>
        <taxon>Agaricomycetidae</taxon>
        <taxon>Agaricales</taxon>
        <taxon>Marasmiineae</taxon>
        <taxon>Physalacriaceae</taxon>
        <taxon>Cylindrobasidium</taxon>
    </lineage>
</organism>
<evidence type="ECO:0000256" key="4">
    <source>
        <dbReference type="ARBA" id="ARBA00049364"/>
    </source>
</evidence>
<reference evidence="6 7" key="1">
    <citation type="journal article" date="2015" name="Fungal Genet. Biol.">
        <title>Evolution of novel wood decay mechanisms in Agaricales revealed by the genome sequences of Fistulina hepatica and Cylindrobasidium torrendii.</title>
        <authorList>
            <person name="Floudas D."/>
            <person name="Held B.W."/>
            <person name="Riley R."/>
            <person name="Nagy L.G."/>
            <person name="Koehler G."/>
            <person name="Ransdell A.S."/>
            <person name="Younus H."/>
            <person name="Chow J."/>
            <person name="Chiniquy J."/>
            <person name="Lipzen A."/>
            <person name="Tritt A."/>
            <person name="Sun H."/>
            <person name="Haridas S."/>
            <person name="LaButti K."/>
            <person name="Ohm R.A."/>
            <person name="Kues U."/>
            <person name="Blanchette R.A."/>
            <person name="Grigoriev I.V."/>
            <person name="Minto R.E."/>
            <person name="Hibbett D.S."/>
        </authorList>
    </citation>
    <scope>NUCLEOTIDE SEQUENCE [LARGE SCALE GENOMIC DNA]</scope>
    <source>
        <strain evidence="6 7">FP15055 ss-10</strain>
    </source>
</reference>
<evidence type="ECO:0008006" key="8">
    <source>
        <dbReference type="Google" id="ProtNLM"/>
    </source>
</evidence>
<name>A0A0D7AZA6_9AGAR</name>
<gene>
    <name evidence="6" type="ORF">CYLTODRAFT_494079</name>
</gene>